<dbReference type="EMBL" id="MNYI01000239">
    <property type="protein sequence ID" value="OIP36490.1"/>
    <property type="molecule type" value="Genomic_DNA"/>
</dbReference>
<dbReference type="STRING" id="1817895.AUJ95_09350"/>
<evidence type="ECO:0000313" key="3">
    <source>
        <dbReference type="EMBL" id="OIP36490.1"/>
    </source>
</evidence>
<dbReference type="GO" id="GO:0008270">
    <property type="term" value="F:zinc ion binding"/>
    <property type="evidence" value="ECO:0007669"/>
    <property type="project" value="UniProtKB-KW"/>
</dbReference>
<keyword evidence="1" id="KW-0863">Zinc-finger</keyword>
<organism evidence="3 4">
    <name type="scientific">Candidatus Desantisbacteria bacterium CG2_30_40_21</name>
    <dbReference type="NCBI Taxonomy" id="1817895"/>
    <lineage>
        <taxon>Bacteria</taxon>
        <taxon>Candidatus Desantisiibacteriota</taxon>
    </lineage>
</organism>
<dbReference type="Gene3D" id="1.25.40.10">
    <property type="entry name" value="Tetratricopeptide repeat domain"/>
    <property type="match status" value="1"/>
</dbReference>
<proteinExistence type="predicted"/>
<dbReference type="Pfam" id="PF04434">
    <property type="entry name" value="SWIM"/>
    <property type="match status" value="1"/>
</dbReference>
<gene>
    <name evidence="3" type="ORF">AUJ95_09350</name>
</gene>
<evidence type="ECO:0000313" key="4">
    <source>
        <dbReference type="Proteomes" id="UP000183085"/>
    </source>
</evidence>
<dbReference type="PROSITE" id="PS50966">
    <property type="entry name" value="ZF_SWIM"/>
    <property type="match status" value="1"/>
</dbReference>
<accession>A0A1J5DVU8</accession>
<comment type="caution">
    <text evidence="3">The sequence shown here is derived from an EMBL/GenBank/DDBJ whole genome shotgun (WGS) entry which is preliminary data.</text>
</comment>
<name>A0A1J5DVU8_9BACT</name>
<dbReference type="InterPro" id="IPR007527">
    <property type="entry name" value="Znf_SWIM"/>
</dbReference>
<keyword evidence="1" id="KW-0479">Metal-binding</keyword>
<feature type="domain" description="SWIM-type" evidence="2">
    <location>
        <begin position="62"/>
        <end position="97"/>
    </location>
</feature>
<reference evidence="3 4" key="1">
    <citation type="journal article" date="2016" name="Environ. Microbiol.">
        <title>Genomic resolution of a cold subsurface aquifer community provides metabolic insights for novel microbes adapted to high CO concentrations.</title>
        <authorList>
            <person name="Probst A.J."/>
            <person name="Castelle C.J."/>
            <person name="Singh A."/>
            <person name="Brown C.T."/>
            <person name="Anantharaman K."/>
            <person name="Sharon I."/>
            <person name="Hug L.A."/>
            <person name="Burstein D."/>
            <person name="Emerson J.B."/>
            <person name="Thomas B.C."/>
            <person name="Banfield J.F."/>
        </authorList>
    </citation>
    <scope>NUCLEOTIDE SEQUENCE [LARGE SCALE GENOMIC DNA]</scope>
    <source>
        <strain evidence="3">CG2_30_40_21</strain>
    </source>
</reference>
<evidence type="ECO:0000259" key="2">
    <source>
        <dbReference type="PROSITE" id="PS50966"/>
    </source>
</evidence>
<keyword evidence="1" id="KW-0862">Zinc</keyword>
<evidence type="ECO:0000256" key="1">
    <source>
        <dbReference type="PROSITE-ProRule" id="PRU00325"/>
    </source>
</evidence>
<dbReference type="AlphaFoldDB" id="A0A1J5DVU8"/>
<sequence length="555" mass="64920">MAESYQVSPEFMDLTEEKLEKIGQEHTRIAGSNYSRENRVKNQMVWGKTIVGEIGGSGIEAYKTKVVVEEEKIQSTCNCPYGGSYCKHAFALLYTWIRAQNTFKRLENIEFILSKKSNYELVTMLLEMVKNDPCIIQKLNVDEKYLYETTQEKSKRYEDFYRVPSTGIQQTQELLEKLKKFHDMSINYMAQENYPDAAKVLQALILKGLERYGVVDDSTGILSDFLEECIHIYSGCLSRTLKTLEEKKDLFSQIFELYVKETHGFAHSMMELIADNCTEHMEYQFVEELCKGKLSEYHDPAKPIEYDREKVVELLLEMYQKEAKDDKFISLARGEVDSWRICLRLCDKLESLGRIDEAIRYYNRAIEDETGKYPKLLMKKKLAELCENHNQREKALDIYISYFEERDDLEIYEKIKKLSNETHSWEGTRNKILVFLSKTGKCHTLINAFLNEGDINSCIKLAMAPNQSTKDITRVANAAKTIKPKEAISLFKKLINYYIALKRREDYHLAAEHLKDIKGIYHQLDEKQTWERYIKRLIKQNAKKKMLVEEISPLV</sequence>
<dbReference type="Proteomes" id="UP000183085">
    <property type="component" value="Unassembled WGS sequence"/>
</dbReference>
<protein>
    <recommendedName>
        <fullName evidence="2">SWIM-type domain-containing protein</fullName>
    </recommendedName>
</protein>
<dbReference type="InterPro" id="IPR011990">
    <property type="entry name" value="TPR-like_helical_dom_sf"/>
</dbReference>